<keyword evidence="1" id="KW-0812">Transmembrane</keyword>
<accession>A0A6N8FHZ3</accession>
<dbReference type="Proteomes" id="UP000469125">
    <property type="component" value="Unassembled WGS sequence"/>
</dbReference>
<dbReference type="RefSeq" id="WP_155667798.1">
    <property type="nucleotide sequence ID" value="NZ_WOCA01000003.1"/>
</dbReference>
<feature type="transmembrane region" description="Helical" evidence="1">
    <location>
        <begin position="63"/>
        <end position="85"/>
    </location>
</feature>
<keyword evidence="1" id="KW-0472">Membrane</keyword>
<evidence type="ECO:0000313" key="2">
    <source>
        <dbReference type="EMBL" id="MUK87874.1"/>
    </source>
</evidence>
<gene>
    <name evidence="2" type="ORF">GMD78_05605</name>
</gene>
<comment type="caution">
    <text evidence="2">The sequence shown here is derived from an EMBL/GenBank/DDBJ whole genome shotgun (WGS) entry which is preliminary data.</text>
</comment>
<proteinExistence type="predicted"/>
<dbReference type="AlphaFoldDB" id="A0A6N8FHZ3"/>
<sequence>MTPKKLLIRCYVIGMSISIIIGFWIGLKYSSNPLVILGLKNPSESDFSNIGNPSQVPWEASSVFWQVIGAGILFSGIAFVITLFMKLKSIERIKNFFNNKL</sequence>
<protein>
    <submittedName>
        <fullName evidence="2">Uncharacterized protein</fullName>
    </submittedName>
</protein>
<feature type="transmembrane region" description="Helical" evidence="1">
    <location>
        <begin position="7"/>
        <end position="27"/>
    </location>
</feature>
<name>A0A6N8FHZ3_9BACI</name>
<dbReference type="EMBL" id="WOCA01000003">
    <property type="protein sequence ID" value="MUK87874.1"/>
    <property type="molecule type" value="Genomic_DNA"/>
</dbReference>
<evidence type="ECO:0000313" key="3">
    <source>
        <dbReference type="Proteomes" id="UP000469125"/>
    </source>
</evidence>
<organism evidence="2 3">
    <name type="scientific">Ornithinibacillus caprae</name>
    <dbReference type="NCBI Taxonomy" id="2678566"/>
    <lineage>
        <taxon>Bacteria</taxon>
        <taxon>Bacillati</taxon>
        <taxon>Bacillota</taxon>
        <taxon>Bacilli</taxon>
        <taxon>Bacillales</taxon>
        <taxon>Bacillaceae</taxon>
        <taxon>Ornithinibacillus</taxon>
    </lineage>
</organism>
<reference evidence="2 3" key="1">
    <citation type="submission" date="2019-11" db="EMBL/GenBank/DDBJ databases">
        <authorList>
            <person name="Li X."/>
        </authorList>
    </citation>
    <scope>NUCLEOTIDE SEQUENCE [LARGE SCALE GENOMIC DNA]</scope>
    <source>
        <strain evidence="2 3">L9</strain>
    </source>
</reference>
<keyword evidence="3" id="KW-1185">Reference proteome</keyword>
<evidence type="ECO:0000256" key="1">
    <source>
        <dbReference type="SAM" id="Phobius"/>
    </source>
</evidence>
<keyword evidence="1" id="KW-1133">Transmembrane helix</keyword>